<dbReference type="InterPro" id="IPR043502">
    <property type="entry name" value="DNA/RNA_pol_sf"/>
</dbReference>
<dbReference type="Gene3D" id="3.30.70.270">
    <property type="match status" value="1"/>
</dbReference>
<protein>
    <submittedName>
        <fullName evidence="1">Uncharacterized protein</fullName>
    </submittedName>
</protein>
<comment type="caution">
    <text evidence="1">The sequence shown here is derived from an EMBL/GenBank/DDBJ whole genome shotgun (WGS) entry which is preliminary data.</text>
</comment>
<accession>A0A0J7N491</accession>
<dbReference type="InterPro" id="IPR043128">
    <property type="entry name" value="Rev_trsase/Diguanyl_cyclase"/>
</dbReference>
<proteinExistence type="predicted"/>
<dbReference type="InterPro" id="IPR021109">
    <property type="entry name" value="Peptidase_aspartic_dom_sf"/>
</dbReference>
<name>A0A0J7N491_LASNI</name>
<dbReference type="GO" id="GO:0071897">
    <property type="term" value="P:DNA biosynthetic process"/>
    <property type="evidence" value="ECO:0007669"/>
    <property type="project" value="UniProtKB-ARBA"/>
</dbReference>
<dbReference type="InterPro" id="IPR053134">
    <property type="entry name" value="RNA-dir_DNA_polymerase"/>
</dbReference>
<keyword evidence="2" id="KW-1185">Reference proteome</keyword>
<reference evidence="1 2" key="1">
    <citation type="submission" date="2015-04" db="EMBL/GenBank/DDBJ databases">
        <title>Lasius niger genome sequencing.</title>
        <authorList>
            <person name="Konorov E.A."/>
            <person name="Nikitin M.A."/>
            <person name="Kirill M.V."/>
            <person name="Chang P."/>
        </authorList>
    </citation>
    <scope>NUCLEOTIDE SEQUENCE [LARGE SCALE GENOMIC DNA]</scope>
    <source>
        <tissue evidence="1">Whole</tissue>
    </source>
</reference>
<evidence type="ECO:0000313" key="2">
    <source>
        <dbReference type="Proteomes" id="UP000036403"/>
    </source>
</evidence>
<evidence type="ECO:0000313" key="1">
    <source>
        <dbReference type="EMBL" id="KMQ87500.1"/>
    </source>
</evidence>
<dbReference type="SUPFAM" id="SSF56672">
    <property type="entry name" value="DNA/RNA polymerases"/>
    <property type="match status" value="1"/>
</dbReference>
<dbReference type="EMBL" id="LBMM01010386">
    <property type="protein sequence ID" value="KMQ87500.1"/>
    <property type="molecule type" value="Genomic_DNA"/>
</dbReference>
<dbReference type="PANTHER" id="PTHR24559">
    <property type="entry name" value="TRANSPOSON TY3-I GAG-POL POLYPROTEIN"/>
    <property type="match status" value="1"/>
</dbReference>
<dbReference type="OrthoDB" id="8041546at2759"/>
<dbReference type="AlphaFoldDB" id="A0A0J7N491"/>
<dbReference type="PaxDb" id="67767-A0A0J7N491"/>
<dbReference type="Gene3D" id="3.10.10.10">
    <property type="entry name" value="HIV Type 1 Reverse Transcriptase, subunit A, domain 1"/>
    <property type="match status" value="1"/>
</dbReference>
<dbReference type="STRING" id="67767.A0A0J7N491"/>
<dbReference type="Gene3D" id="2.40.70.10">
    <property type="entry name" value="Acid Proteases"/>
    <property type="match status" value="1"/>
</dbReference>
<organism evidence="1 2">
    <name type="scientific">Lasius niger</name>
    <name type="common">Black garden ant</name>
    <dbReference type="NCBI Taxonomy" id="67767"/>
    <lineage>
        <taxon>Eukaryota</taxon>
        <taxon>Metazoa</taxon>
        <taxon>Ecdysozoa</taxon>
        <taxon>Arthropoda</taxon>
        <taxon>Hexapoda</taxon>
        <taxon>Insecta</taxon>
        <taxon>Pterygota</taxon>
        <taxon>Neoptera</taxon>
        <taxon>Endopterygota</taxon>
        <taxon>Hymenoptera</taxon>
        <taxon>Apocrita</taxon>
        <taxon>Aculeata</taxon>
        <taxon>Formicoidea</taxon>
        <taxon>Formicidae</taxon>
        <taxon>Formicinae</taxon>
        <taxon>Lasius</taxon>
        <taxon>Lasius</taxon>
    </lineage>
</organism>
<dbReference type="Proteomes" id="UP000036403">
    <property type="component" value="Unassembled WGS sequence"/>
</dbReference>
<dbReference type="PANTHER" id="PTHR24559:SF444">
    <property type="entry name" value="REVERSE TRANSCRIPTASE DOMAIN-CONTAINING PROTEIN"/>
    <property type="match status" value="1"/>
</dbReference>
<sequence length="321" mass="36325">MHATIKIDGFKIKHTFYVVKDDMPIEHDGIIEFDFLQKHSVICDFKKARLRIGEATLKLQTPSRITLKPCCETIIRAATDTNRIGIVRAEETAPGIYIGNGLVEPTDFTCPVSIINTTDKEVEIQTPTVTLEEIERDTATGIHVIEDNKLNKSNTPRKDRIKKLLRTEHLNTEERQTLAKICEEYADTFHLEGEPLTCTAAMEHEINTRADTSPVNVRPYRLPEKHKTEVNRQITEMLKNEIIRTSASQWNAPLLVVPKKADASRKPKLQVVVDFRRLNDLAIGDSFSLPNIIDILDQLGDAKYFTTLASGYHQIPSGLSR</sequence>
<gene>
    <name evidence="1" type="ORF">RF55_13198</name>
</gene>